<keyword evidence="3" id="KW-1185">Reference proteome</keyword>
<evidence type="ECO:0000256" key="1">
    <source>
        <dbReference type="RuleBase" id="RU363097"/>
    </source>
</evidence>
<organism evidence="3 4">
    <name type="scientific">Priapulus caudatus</name>
    <name type="common">Priapulid worm</name>
    <dbReference type="NCBI Taxonomy" id="37621"/>
    <lineage>
        <taxon>Eukaryota</taxon>
        <taxon>Metazoa</taxon>
        <taxon>Ecdysozoa</taxon>
        <taxon>Scalidophora</taxon>
        <taxon>Priapulida</taxon>
        <taxon>Priapulimorpha</taxon>
        <taxon>Priapulimorphida</taxon>
        <taxon>Priapulidae</taxon>
        <taxon>Priapulus</taxon>
    </lineage>
</organism>
<dbReference type="InterPro" id="IPR013120">
    <property type="entry name" value="FAR_NAD-bd"/>
</dbReference>
<keyword evidence="1" id="KW-0444">Lipid biosynthesis</keyword>
<dbReference type="SUPFAM" id="SSF51735">
    <property type="entry name" value="NAD(P)-binding Rossmann-fold domains"/>
    <property type="match status" value="1"/>
</dbReference>
<feature type="domain" description="Thioester reductase (TE)" evidence="2">
    <location>
        <begin position="20"/>
        <end position="116"/>
    </location>
</feature>
<dbReference type="InterPro" id="IPR026055">
    <property type="entry name" value="FAR"/>
</dbReference>
<dbReference type="Pfam" id="PF07993">
    <property type="entry name" value="NAD_binding_4"/>
    <property type="match status" value="2"/>
</dbReference>
<dbReference type="EC" id="1.2.1.84" evidence="1"/>
<sequence length="353" mass="39532">MAGEMRPSIAQFYAGKNVFITGGSGFIGKCVIEKLLRTCPDVGGLYLLMRPKRDKTPEERLQKVLESDVFVPIKNETPEVLKKLHIISGDVIEPQLGMSDSDYELLTDKINVILHLRQQRQQRQQRRRLTGTLRRCHVTADVTAHTNALRINTLAVKDLIAIGRNCKHLEAIVHTSTAFVQPSLNLIEEKFYEFQGDYSDIITTVMDGDDAAAERITPELLGDAPNTYVYTKHMAECMLADEASDLPIAVVRPTLVTSTWKDDPICGWTSSMAHLSGIFIIVARGYLRVKLAQPDIEVDIIPVDLVSNCIIAAGWRLGTNKPTPTIPIYNSSSTGFQRMTWGELSKFQQTYKR</sequence>
<keyword evidence="1" id="KW-0560">Oxidoreductase</keyword>
<comment type="similarity">
    <text evidence="1">Belongs to the fatty acyl-CoA reductase family.</text>
</comment>
<dbReference type="CDD" id="cd05236">
    <property type="entry name" value="FAR-N_SDR_e"/>
    <property type="match status" value="1"/>
</dbReference>
<keyword evidence="1" id="KW-0521">NADP</keyword>
<evidence type="ECO:0000259" key="2">
    <source>
        <dbReference type="Pfam" id="PF07993"/>
    </source>
</evidence>
<accession>A0ABM1FAS7</accession>
<evidence type="ECO:0000313" key="3">
    <source>
        <dbReference type="Proteomes" id="UP000695022"/>
    </source>
</evidence>
<dbReference type="Gene3D" id="3.40.50.720">
    <property type="entry name" value="NAD(P)-binding Rossmann-like Domain"/>
    <property type="match status" value="1"/>
</dbReference>
<comment type="function">
    <text evidence="1">Catalyzes the reduction of fatty acyl-CoA to fatty alcohols.</text>
</comment>
<proteinExistence type="inferred from homology"/>
<dbReference type="PANTHER" id="PTHR11011:SF45">
    <property type="entry name" value="FATTY ACYL-COA REDUCTASE CG8306-RELATED"/>
    <property type="match status" value="1"/>
</dbReference>
<dbReference type="GeneID" id="106821310"/>
<comment type="catalytic activity">
    <reaction evidence="1">
        <text>a long-chain fatty acyl-CoA + 2 NADPH + 2 H(+) = a long-chain primary fatty alcohol + 2 NADP(+) + CoA</text>
        <dbReference type="Rhea" id="RHEA:52716"/>
        <dbReference type="ChEBI" id="CHEBI:15378"/>
        <dbReference type="ChEBI" id="CHEBI:57287"/>
        <dbReference type="ChEBI" id="CHEBI:57783"/>
        <dbReference type="ChEBI" id="CHEBI:58349"/>
        <dbReference type="ChEBI" id="CHEBI:77396"/>
        <dbReference type="ChEBI" id="CHEBI:83139"/>
        <dbReference type="EC" id="1.2.1.84"/>
    </reaction>
</comment>
<dbReference type="PANTHER" id="PTHR11011">
    <property type="entry name" value="MALE STERILITY PROTEIN 2-RELATED"/>
    <property type="match status" value="1"/>
</dbReference>
<name>A0ABM1FAS7_PRICU</name>
<gene>
    <name evidence="4" type="primary">LOC106821310</name>
</gene>
<keyword evidence="1" id="KW-0443">Lipid metabolism</keyword>
<protein>
    <recommendedName>
        <fullName evidence="1">Fatty acyl-CoA reductase</fullName>
        <ecNumber evidence="1">1.2.1.84</ecNumber>
    </recommendedName>
</protein>
<evidence type="ECO:0000313" key="4">
    <source>
        <dbReference type="RefSeq" id="XP_014681548.1"/>
    </source>
</evidence>
<reference evidence="4" key="1">
    <citation type="submission" date="2025-08" db="UniProtKB">
        <authorList>
            <consortium name="RefSeq"/>
        </authorList>
    </citation>
    <scope>IDENTIFICATION</scope>
</reference>
<dbReference type="RefSeq" id="XP_014681548.1">
    <property type="nucleotide sequence ID" value="XM_014826062.1"/>
</dbReference>
<dbReference type="InterPro" id="IPR036291">
    <property type="entry name" value="NAD(P)-bd_dom_sf"/>
</dbReference>
<dbReference type="Proteomes" id="UP000695022">
    <property type="component" value="Unplaced"/>
</dbReference>
<feature type="domain" description="Thioester reductase (TE)" evidence="2">
    <location>
        <begin position="145"/>
        <end position="310"/>
    </location>
</feature>